<accession>A0ABW6AEA6</accession>
<keyword evidence="1" id="KW-0732">Signal</keyword>
<reference evidence="4" key="1">
    <citation type="journal article" date="2019" name="Int. J. Syst. Evol. Microbiol.">
        <title>The Global Catalogue of Microorganisms (GCM) 10K type strain sequencing project: providing services to taxonomists for standard genome sequencing and annotation.</title>
        <authorList>
            <consortium name="The Broad Institute Genomics Platform"/>
            <consortium name="The Broad Institute Genome Sequencing Center for Infectious Disease"/>
            <person name="Wu L."/>
            <person name="Ma J."/>
        </authorList>
    </citation>
    <scope>NUCLEOTIDE SEQUENCE [LARGE SCALE GENOMIC DNA]</scope>
    <source>
        <strain evidence="4">KCTC 52490</strain>
    </source>
</reference>
<name>A0ABW6AEA6_9BACT</name>
<dbReference type="EMBL" id="JBHUOM010000002">
    <property type="protein sequence ID" value="MFD2933771.1"/>
    <property type="molecule type" value="Genomic_DNA"/>
</dbReference>
<feature type="signal peptide" evidence="1">
    <location>
        <begin position="1"/>
        <end position="20"/>
    </location>
</feature>
<comment type="caution">
    <text evidence="3">The sequence shown here is derived from an EMBL/GenBank/DDBJ whole genome shotgun (WGS) entry which is preliminary data.</text>
</comment>
<protein>
    <submittedName>
        <fullName evidence="3">YybH family protein</fullName>
    </submittedName>
</protein>
<proteinExistence type="predicted"/>
<feature type="domain" description="DUF4440" evidence="2">
    <location>
        <begin position="30"/>
        <end position="133"/>
    </location>
</feature>
<evidence type="ECO:0000313" key="4">
    <source>
        <dbReference type="Proteomes" id="UP001597512"/>
    </source>
</evidence>
<feature type="chain" id="PRO_5045380183" evidence="1">
    <location>
        <begin position="21"/>
        <end position="149"/>
    </location>
</feature>
<dbReference type="Gene3D" id="3.10.450.50">
    <property type="match status" value="1"/>
</dbReference>
<keyword evidence="4" id="KW-1185">Reference proteome</keyword>
<organism evidence="3 4">
    <name type="scientific">Spirosoma flavum</name>
    <dbReference type="NCBI Taxonomy" id="2048557"/>
    <lineage>
        <taxon>Bacteria</taxon>
        <taxon>Pseudomonadati</taxon>
        <taxon>Bacteroidota</taxon>
        <taxon>Cytophagia</taxon>
        <taxon>Cytophagales</taxon>
        <taxon>Cytophagaceae</taxon>
        <taxon>Spirosoma</taxon>
    </lineage>
</organism>
<dbReference type="Proteomes" id="UP001597512">
    <property type="component" value="Unassembled WGS sequence"/>
</dbReference>
<dbReference type="SUPFAM" id="SSF54427">
    <property type="entry name" value="NTF2-like"/>
    <property type="match status" value="1"/>
</dbReference>
<gene>
    <name evidence="3" type="ORF">ACFS25_08245</name>
</gene>
<dbReference type="InterPro" id="IPR027843">
    <property type="entry name" value="DUF4440"/>
</dbReference>
<sequence length="149" mass="16372">MRTNLVMIALFLLASLSVFAQKDMKAPIMAANQKFMDAFSKGATTLNTLYTTDAQLFPPNSDIIKGNTAIGTFWVGAFGSGVKKAKLETLEAQQDGNSIVEVGRYILYGANDAQLDMGKYMVVWKQENGDWKLYRDIFNTSTPPATASK</sequence>
<evidence type="ECO:0000256" key="1">
    <source>
        <dbReference type="SAM" id="SignalP"/>
    </source>
</evidence>
<dbReference type="Pfam" id="PF14534">
    <property type="entry name" value="DUF4440"/>
    <property type="match status" value="1"/>
</dbReference>
<dbReference type="InterPro" id="IPR032710">
    <property type="entry name" value="NTF2-like_dom_sf"/>
</dbReference>
<evidence type="ECO:0000313" key="3">
    <source>
        <dbReference type="EMBL" id="MFD2933771.1"/>
    </source>
</evidence>
<evidence type="ECO:0000259" key="2">
    <source>
        <dbReference type="Pfam" id="PF14534"/>
    </source>
</evidence>
<dbReference type="RefSeq" id="WP_381498510.1">
    <property type="nucleotide sequence ID" value="NZ_JBHUOM010000002.1"/>
</dbReference>